<dbReference type="RefSeq" id="WP_175498291.1">
    <property type="nucleotide sequence ID" value="NZ_FNQN01000003.1"/>
</dbReference>
<gene>
    <name evidence="1" type="ORF">SAMN05660420_01435</name>
</gene>
<organism evidence="1 2">
    <name type="scientific">Desulfuromusa kysingii</name>
    <dbReference type="NCBI Taxonomy" id="37625"/>
    <lineage>
        <taxon>Bacteria</taxon>
        <taxon>Pseudomonadati</taxon>
        <taxon>Thermodesulfobacteriota</taxon>
        <taxon>Desulfuromonadia</taxon>
        <taxon>Desulfuromonadales</taxon>
        <taxon>Geopsychrobacteraceae</taxon>
        <taxon>Desulfuromusa</taxon>
    </lineage>
</organism>
<sequence length="49" mass="5799">MNDLSPQFNRVVFVRSLDRQMIEELYNKATNPSEIIQRGAWQLHHASEQ</sequence>
<accession>A0A1H3YXY3</accession>
<evidence type="ECO:0000313" key="1">
    <source>
        <dbReference type="EMBL" id="SEA16280.1"/>
    </source>
</evidence>
<protein>
    <submittedName>
        <fullName evidence="1">Uncharacterized protein</fullName>
    </submittedName>
</protein>
<dbReference type="STRING" id="37625.SAMN05660420_01435"/>
<keyword evidence="2" id="KW-1185">Reference proteome</keyword>
<dbReference type="AlphaFoldDB" id="A0A1H3YXY3"/>
<evidence type="ECO:0000313" key="2">
    <source>
        <dbReference type="Proteomes" id="UP000199409"/>
    </source>
</evidence>
<proteinExistence type="predicted"/>
<name>A0A1H3YXY3_9BACT</name>
<reference evidence="1 2" key="1">
    <citation type="submission" date="2016-10" db="EMBL/GenBank/DDBJ databases">
        <authorList>
            <person name="de Groot N.N."/>
        </authorList>
    </citation>
    <scope>NUCLEOTIDE SEQUENCE [LARGE SCALE GENOMIC DNA]</scope>
    <source>
        <strain evidence="1 2">DSM 7343</strain>
    </source>
</reference>
<dbReference type="Proteomes" id="UP000199409">
    <property type="component" value="Unassembled WGS sequence"/>
</dbReference>
<dbReference type="EMBL" id="FNQN01000003">
    <property type="protein sequence ID" value="SEA16280.1"/>
    <property type="molecule type" value="Genomic_DNA"/>
</dbReference>